<evidence type="ECO:0000256" key="1">
    <source>
        <dbReference type="SAM" id="MobiDB-lite"/>
    </source>
</evidence>
<reference evidence="2 3" key="1">
    <citation type="submission" date="2021-06" db="EMBL/GenBank/DDBJ databases">
        <title>Genome sequence of Babesia caballi.</title>
        <authorList>
            <person name="Yamagishi J."/>
            <person name="Kidaka T."/>
            <person name="Ochi A."/>
        </authorList>
    </citation>
    <scope>NUCLEOTIDE SEQUENCE [LARGE SCALE GENOMIC DNA]</scope>
    <source>
        <strain evidence="2">USDA-D6B2</strain>
    </source>
</reference>
<sequence length="267" mass="29639">MSDDGSNEPKKSSTVLCKRPLFVLQKAYNEIYITSRAPLCVYFERALHLLRWQLSRFPDLCSDRFVEDNRLNRKTGVLGNRSKLLAQHGAHGKPAADPRAVSAALSKRNEAPPEDTGDGVVLCGTGRCVTRALYVLHDIYEHVKELYVEARLRFRRGPLRVPCADCAAPREPASEARAKHALSERCAACESRTNEALEAAVKRILLVDICTDTVACRDDVYRYSVQGAAPTFVGQFDPLAATNTSLTLSEQERFVSSIRIFIRVAGT</sequence>
<keyword evidence="2" id="KW-0436">Ligase</keyword>
<feature type="region of interest" description="Disordered" evidence="1">
    <location>
        <begin position="87"/>
        <end position="116"/>
    </location>
</feature>
<name>A0AAV4LRB4_BABCB</name>
<accession>A0AAV4LRB4</accession>
<organism evidence="2 3">
    <name type="scientific">Babesia caballi</name>
    <dbReference type="NCBI Taxonomy" id="5871"/>
    <lineage>
        <taxon>Eukaryota</taxon>
        <taxon>Sar</taxon>
        <taxon>Alveolata</taxon>
        <taxon>Apicomplexa</taxon>
        <taxon>Aconoidasida</taxon>
        <taxon>Piroplasmida</taxon>
        <taxon>Babesiidae</taxon>
        <taxon>Babesia</taxon>
    </lineage>
</organism>
<keyword evidence="3" id="KW-1185">Reference proteome</keyword>
<dbReference type="RefSeq" id="XP_067714494.1">
    <property type="nucleotide sequence ID" value="XM_067858393.1"/>
</dbReference>
<dbReference type="GO" id="GO:0016874">
    <property type="term" value="F:ligase activity"/>
    <property type="evidence" value="ECO:0007669"/>
    <property type="project" value="UniProtKB-KW"/>
</dbReference>
<dbReference type="EMBL" id="BPLF01000002">
    <property type="protein sequence ID" value="GIX62425.1"/>
    <property type="molecule type" value="Genomic_DNA"/>
</dbReference>
<dbReference type="Proteomes" id="UP001497744">
    <property type="component" value="Unassembled WGS sequence"/>
</dbReference>
<proteinExistence type="predicted"/>
<evidence type="ECO:0000313" key="2">
    <source>
        <dbReference type="EMBL" id="GIX62425.1"/>
    </source>
</evidence>
<comment type="caution">
    <text evidence="2">The sequence shown here is derived from an EMBL/GenBank/DDBJ whole genome shotgun (WGS) entry which is preliminary data.</text>
</comment>
<protein>
    <submittedName>
        <fullName evidence="2">Ubiquitin- ligase e3 component, putative</fullName>
    </submittedName>
</protein>
<gene>
    <name evidence="2" type="ORF">BcabD6B2_18600</name>
</gene>
<dbReference type="GeneID" id="94193906"/>
<evidence type="ECO:0000313" key="3">
    <source>
        <dbReference type="Proteomes" id="UP001497744"/>
    </source>
</evidence>
<dbReference type="AlphaFoldDB" id="A0AAV4LRB4"/>